<gene>
    <name evidence="2" type="ORF">LXT12_26310</name>
</gene>
<evidence type="ECO:0000313" key="2">
    <source>
        <dbReference type="EMBL" id="MCE4540747.1"/>
    </source>
</evidence>
<keyword evidence="3" id="KW-1185">Reference proteome</keyword>
<reference evidence="2 3" key="1">
    <citation type="submission" date="2021-12" db="EMBL/GenBank/DDBJ databases">
        <title>Genome seq of p7.</title>
        <authorList>
            <person name="Seo T."/>
        </authorList>
    </citation>
    <scope>NUCLEOTIDE SEQUENCE [LARGE SCALE GENOMIC DNA]</scope>
    <source>
        <strain evidence="2 3">P7</strain>
    </source>
</reference>
<comment type="caution">
    <text evidence="2">The sequence shown here is derived from an EMBL/GenBank/DDBJ whole genome shotgun (WGS) entry which is preliminary data.</text>
</comment>
<dbReference type="Proteomes" id="UP001201463">
    <property type="component" value="Unassembled WGS sequence"/>
</dbReference>
<accession>A0ABS8XPB0</accession>
<proteinExistence type="predicted"/>
<feature type="coiled-coil region" evidence="1">
    <location>
        <begin position="22"/>
        <end position="56"/>
    </location>
</feature>
<evidence type="ECO:0000313" key="3">
    <source>
        <dbReference type="Proteomes" id="UP001201463"/>
    </source>
</evidence>
<sequence length="90" mass="9700">MHALRGVERVRTDCGEVLHPQAHQAAQQYETLRARATDLEQRNGELERRLSGATATAQSQSQGDMITELLARISPPAPAGKTKVKAPAVG</sequence>
<organism evidence="2 3">
    <name type="scientific">Pelomonas caseinilytica</name>
    <dbReference type="NCBI Taxonomy" id="2906763"/>
    <lineage>
        <taxon>Bacteria</taxon>
        <taxon>Pseudomonadati</taxon>
        <taxon>Pseudomonadota</taxon>
        <taxon>Betaproteobacteria</taxon>
        <taxon>Burkholderiales</taxon>
        <taxon>Sphaerotilaceae</taxon>
        <taxon>Roseateles</taxon>
    </lineage>
</organism>
<keyword evidence="1" id="KW-0175">Coiled coil</keyword>
<dbReference type="EMBL" id="JAJTWT010000024">
    <property type="protein sequence ID" value="MCE4540747.1"/>
    <property type="molecule type" value="Genomic_DNA"/>
</dbReference>
<evidence type="ECO:0008006" key="4">
    <source>
        <dbReference type="Google" id="ProtNLM"/>
    </source>
</evidence>
<evidence type="ECO:0000256" key="1">
    <source>
        <dbReference type="SAM" id="Coils"/>
    </source>
</evidence>
<name>A0ABS8XPB0_9BURK</name>
<protein>
    <recommendedName>
        <fullName evidence="4">Transposase</fullName>
    </recommendedName>
</protein>
<dbReference type="RefSeq" id="WP_233395448.1">
    <property type="nucleotide sequence ID" value="NZ_JAJTWT010000024.1"/>
</dbReference>